<gene>
    <name evidence="1" type="ORF">NEZAVI_LOCUS6499</name>
</gene>
<dbReference type="EMBL" id="OV725079">
    <property type="protein sequence ID" value="CAH1396427.1"/>
    <property type="molecule type" value="Genomic_DNA"/>
</dbReference>
<name>A0A9P0H6N4_NEZVI</name>
<dbReference type="AlphaFoldDB" id="A0A9P0H6N4"/>
<sequence length="152" mass="17085">MVGVRPIVLDMALLIRPCMSRTDPFRPTDPFHPALPSAMSSSRYLCPLKLLWQRACDRWYHDKDNPFPPGGFAEGRWINSLIGPFAYLAFLNLIYDQGIEVEEISRGLNPMKLFRIQSKTSWSGSVTGGDQGRLVKAVRGEADLLPSRGSYN</sequence>
<evidence type="ECO:0000313" key="2">
    <source>
        <dbReference type="Proteomes" id="UP001152798"/>
    </source>
</evidence>
<reference evidence="1" key="1">
    <citation type="submission" date="2022-01" db="EMBL/GenBank/DDBJ databases">
        <authorList>
            <person name="King R."/>
        </authorList>
    </citation>
    <scope>NUCLEOTIDE SEQUENCE</scope>
</reference>
<evidence type="ECO:0000313" key="1">
    <source>
        <dbReference type="EMBL" id="CAH1396427.1"/>
    </source>
</evidence>
<organism evidence="1 2">
    <name type="scientific">Nezara viridula</name>
    <name type="common">Southern green stink bug</name>
    <name type="synonym">Cimex viridulus</name>
    <dbReference type="NCBI Taxonomy" id="85310"/>
    <lineage>
        <taxon>Eukaryota</taxon>
        <taxon>Metazoa</taxon>
        <taxon>Ecdysozoa</taxon>
        <taxon>Arthropoda</taxon>
        <taxon>Hexapoda</taxon>
        <taxon>Insecta</taxon>
        <taxon>Pterygota</taxon>
        <taxon>Neoptera</taxon>
        <taxon>Paraneoptera</taxon>
        <taxon>Hemiptera</taxon>
        <taxon>Heteroptera</taxon>
        <taxon>Panheteroptera</taxon>
        <taxon>Pentatomomorpha</taxon>
        <taxon>Pentatomoidea</taxon>
        <taxon>Pentatomidae</taxon>
        <taxon>Pentatominae</taxon>
        <taxon>Nezara</taxon>
    </lineage>
</organism>
<accession>A0A9P0H6N4</accession>
<dbReference type="Proteomes" id="UP001152798">
    <property type="component" value="Chromosome 3"/>
</dbReference>
<protein>
    <submittedName>
        <fullName evidence="1">Uncharacterized protein</fullName>
    </submittedName>
</protein>
<keyword evidence="2" id="KW-1185">Reference proteome</keyword>
<proteinExistence type="predicted"/>